<accession>A0ABS4UBK9</accession>
<comment type="caution">
    <text evidence="1">The sequence shown here is derived from an EMBL/GenBank/DDBJ whole genome shotgun (WGS) entry which is preliminary data.</text>
</comment>
<evidence type="ECO:0000313" key="1">
    <source>
        <dbReference type="EMBL" id="MBP2349032.1"/>
    </source>
</evidence>
<organism evidence="1 2">
    <name type="scientific">Kribbella aluminosa</name>
    <dbReference type="NCBI Taxonomy" id="416017"/>
    <lineage>
        <taxon>Bacteria</taxon>
        <taxon>Bacillati</taxon>
        <taxon>Actinomycetota</taxon>
        <taxon>Actinomycetes</taxon>
        <taxon>Propionibacteriales</taxon>
        <taxon>Kribbellaceae</taxon>
        <taxon>Kribbella</taxon>
    </lineage>
</organism>
<dbReference type="EMBL" id="JAGINT010000001">
    <property type="protein sequence ID" value="MBP2349032.1"/>
    <property type="molecule type" value="Genomic_DNA"/>
</dbReference>
<proteinExistence type="predicted"/>
<dbReference type="RefSeq" id="WP_209692259.1">
    <property type="nucleotide sequence ID" value="NZ_JAGINT010000001.1"/>
</dbReference>
<gene>
    <name evidence="1" type="ORF">JOF29_000115</name>
</gene>
<evidence type="ECO:0008006" key="3">
    <source>
        <dbReference type="Google" id="ProtNLM"/>
    </source>
</evidence>
<dbReference type="Proteomes" id="UP000755585">
    <property type="component" value="Unassembled WGS sequence"/>
</dbReference>
<name>A0ABS4UBK9_9ACTN</name>
<reference evidence="1 2" key="1">
    <citation type="submission" date="2021-03" db="EMBL/GenBank/DDBJ databases">
        <title>Sequencing the genomes of 1000 actinobacteria strains.</title>
        <authorList>
            <person name="Klenk H.-P."/>
        </authorList>
    </citation>
    <scope>NUCLEOTIDE SEQUENCE [LARGE SCALE GENOMIC DNA]</scope>
    <source>
        <strain evidence="1 2">DSM 18824</strain>
    </source>
</reference>
<sequence>MLARNVSARSAVKRLSTADTHYTALKRFALALAEVRPAPAGPSEVTAAHVHAVVDSYRGHASQRDFLKRLRTTFRDDPELPPAARTALLAARVVPSPESGRPRMPYSDSEWRLIVVTAQRDIRVARTRIGAGRALLARYRSGDAVDADAELGRLLDVFDRTGELPRIASGDHVREVTRCGGVAAVVFSLCLSQREATSFAVLLTTLTGQNFGTVATWPAVHHRADGTHSELGVALLETSKPRRGPDREHMITALEDVPAGLAEVLDGDAEERWLFRSPLRVYRLLLELTELTRRHGGHTAAITAYTPRQGRWGSGWPQGSTSKDVVRWAHDHGFPTAKHDGRNGKPAINVVRIRMTAIERRRRPVAHTRQTMNDTYLRPSRTVQAESRTVVGAALRDQVDKARLRQNATVFTTEFVASAERDTAAAAREAGMHEQTLRDLLAGEHDTAVAACVDHHHGPHTEPGNPCPASLLNCLNCENARALPHQLPIQIAVRDRIDSLRAHLDPATWTHRYRDAIDGLEDILRHYTPAECQQARHSITPAHQHLVDNLIDGRLDLR</sequence>
<evidence type="ECO:0000313" key="2">
    <source>
        <dbReference type="Proteomes" id="UP000755585"/>
    </source>
</evidence>
<keyword evidence="2" id="KW-1185">Reference proteome</keyword>
<protein>
    <recommendedName>
        <fullName evidence="3">Integrase</fullName>
    </recommendedName>
</protein>